<reference evidence="1" key="1">
    <citation type="submission" date="2020-05" db="EMBL/GenBank/DDBJ databases">
        <authorList>
            <person name="Chiriac C."/>
            <person name="Salcher M."/>
            <person name="Ghai R."/>
            <person name="Kavagutti S V."/>
        </authorList>
    </citation>
    <scope>NUCLEOTIDE SEQUENCE</scope>
</reference>
<protein>
    <submittedName>
        <fullName evidence="1">Unannotated protein</fullName>
    </submittedName>
</protein>
<gene>
    <name evidence="1" type="ORF">UFOPK3609_01309</name>
</gene>
<sequence length="32" mass="3429">MPEVVVVTELTSAVNAGSSARRTGASIRLWNR</sequence>
<organism evidence="1">
    <name type="scientific">freshwater metagenome</name>
    <dbReference type="NCBI Taxonomy" id="449393"/>
    <lineage>
        <taxon>unclassified sequences</taxon>
        <taxon>metagenomes</taxon>
        <taxon>ecological metagenomes</taxon>
    </lineage>
</organism>
<dbReference type="AlphaFoldDB" id="A0A6J7HJ33"/>
<name>A0A6J7HJ33_9ZZZZ</name>
<dbReference type="EMBL" id="CAFBMQ010000208">
    <property type="protein sequence ID" value="CAB4919368.1"/>
    <property type="molecule type" value="Genomic_DNA"/>
</dbReference>
<evidence type="ECO:0000313" key="1">
    <source>
        <dbReference type="EMBL" id="CAB4919368.1"/>
    </source>
</evidence>
<accession>A0A6J7HJ33</accession>
<proteinExistence type="predicted"/>